<keyword evidence="2" id="KW-0378">Hydrolase</keyword>
<dbReference type="GO" id="GO:0016787">
    <property type="term" value="F:hydrolase activity"/>
    <property type="evidence" value="ECO:0007669"/>
    <property type="project" value="UniProtKB-KW"/>
</dbReference>
<protein>
    <submittedName>
        <fullName evidence="8">RNA helicase</fullName>
    </submittedName>
</protein>
<keyword evidence="1" id="KW-0547">Nucleotide-binding</keyword>
<dbReference type="GO" id="GO:0043139">
    <property type="term" value="F:5'-3' DNA helicase activity"/>
    <property type="evidence" value="ECO:0007669"/>
    <property type="project" value="TreeGrafter"/>
</dbReference>
<evidence type="ECO:0000256" key="5">
    <source>
        <dbReference type="SAM" id="MobiDB-lite"/>
    </source>
</evidence>
<evidence type="ECO:0000256" key="3">
    <source>
        <dbReference type="ARBA" id="ARBA00022806"/>
    </source>
</evidence>
<evidence type="ECO:0000256" key="4">
    <source>
        <dbReference type="ARBA" id="ARBA00022840"/>
    </source>
</evidence>
<evidence type="ECO:0000256" key="2">
    <source>
        <dbReference type="ARBA" id="ARBA00022801"/>
    </source>
</evidence>
<reference evidence="7" key="1">
    <citation type="journal article" date="2013" name="Genetics">
        <title>The draft genome and transcriptome of Panagrellus redivivus are shaped by the harsh demands of a free-living lifestyle.</title>
        <authorList>
            <person name="Srinivasan J."/>
            <person name="Dillman A.R."/>
            <person name="Macchietto M.G."/>
            <person name="Heikkinen L."/>
            <person name="Lakso M."/>
            <person name="Fracchia K.M."/>
            <person name="Antoshechkin I."/>
            <person name="Mortazavi A."/>
            <person name="Wong G."/>
            <person name="Sternberg P.W."/>
        </authorList>
    </citation>
    <scope>NUCLEOTIDE SEQUENCE [LARGE SCALE GENOMIC DNA]</scope>
    <source>
        <strain evidence="7">MT8872</strain>
    </source>
</reference>
<keyword evidence="7" id="KW-1185">Reference proteome</keyword>
<keyword evidence="4" id="KW-0067">ATP-binding</keyword>
<evidence type="ECO:0000313" key="7">
    <source>
        <dbReference type="Proteomes" id="UP000492821"/>
    </source>
</evidence>
<dbReference type="PANTHER" id="PTHR43788">
    <property type="entry name" value="DNA2/NAM7 HELICASE FAMILY MEMBER"/>
    <property type="match status" value="1"/>
</dbReference>
<feature type="compositionally biased region" description="Acidic residues" evidence="5">
    <location>
        <begin position="543"/>
        <end position="558"/>
    </location>
</feature>
<reference evidence="8" key="2">
    <citation type="submission" date="2020-10" db="UniProtKB">
        <authorList>
            <consortium name="WormBaseParasite"/>
        </authorList>
    </citation>
    <scope>IDENTIFICATION</scope>
</reference>
<name>A0A7E4V4H0_PANRE</name>
<feature type="region of interest" description="Disordered" evidence="5">
    <location>
        <begin position="538"/>
        <end position="565"/>
    </location>
</feature>
<dbReference type="SUPFAM" id="SSF52540">
    <property type="entry name" value="P-loop containing nucleoside triphosphate hydrolases"/>
    <property type="match status" value="1"/>
</dbReference>
<dbReference type="AlphaFoldDB" id="A0A7E4V4H0"/>
<sequence length="622" mass="71174">MSDAALTDQVKEFTKFSLTSAPEPVRRFAIEMKTEVEEIRKEKMEEAAEPLKKEAEIQEFKDDIITIKSKTAFNPLRFTPGAYIYLHDVNVPFHGDRSAFCFVKSLTPFTLTAQVVRNSWRLQVLREPFVTVRSNVHHAYFNTQLEAIYFVAARESMYEKLLLAESETVDPNMMFPEFRADENIEPASIVLEKPSPVFTGEQINVIHALTRQTTTTFAISAAPGTGKTTVLVESAIRLAKAGGRVLFATASPYAADEIARVFVERGLTDKNVIFRALGNNRNIESICEESLIFSERIKFPPVLDVSNCSIVITTYMLMYKVSQINSKHFSHIFVDDAEHVGEMDAWQMLFHFGHKDIRLVFCGNPYMEAFRLHYDEDDDDPTPFHRMVGNLEYNNNPHLMLSLTESYRSHKAIVKILASLCYEDNLKSIDNDKHNSLCNWEHLPNPGFPVLFHNVDGEVKHAVNKAEAKIVTDYLTSLRSSVDDADIKLYCYTPLQKMSIRSNFETSNDFMSVLFQSIRPRVTVVSTVYNVNYEDNNDYFPDFSDDSDDDDDSQDDEQDKNNSGEKVYLRIFNPSTLNDILSPTRELVVVVGHAETLERRPAWRQFIDYCRDNKSYIESAET</sequence>
<feature type="domain" description="DNA2/NAM7 helicase-like C-terminal" evidence="6">
    <location>
        <begin position="395"/>
        <end position="506"/>
    </location>
</feature>
<keyword evidence="3" id="KW-0347">Helicase</keyword>
<proteinExistence type="predicted"/>
<dbReference type="Gene3D" id="3.40.50.300">
    <property type="entry name" value="P-loop containing nucleotide triphosphate hydrolases"/>
    <property type="match status" value="2"/>
</dbReference>
<dbReference type="Proteomes" id="UP000492821">
    <property type="component" value="Unassembled WGS sequence"/>
</dbReference>
<dbReference type="InterPro" id="IPR050534">
    <property type="entry name" value="Coronavir_polyprotein_1ab"/>
</dbReference>
<accession>A0A7E4V4H0</accession>
<dbReference type="GO" id="GO:0005524">
    <property type="term" value="F:ATP binding"/>
    <property type="evidence" value="ECO:0007669"/>
    <property type="project" value="UniProtKB-KW"/>
</dbReference>
<dbReference type="Pfam" id="PF13087">
    <property type="entry name" value="AAA_12"/>
    <property type="match status" value="1"/>
</dbReference>
<dbReference type="Pfam" id="PF13604">
    <property type="entry name" value="AAA_30"/>
    <property type="match status" value="1"/>
</dbReference>
<organism evidence="7 8">
    <name type="scientific">Panagrellus redivivus</name>
    <name type="common">Microworm</name>
    <dbReference type="NCBI Taxonomy" id="6233"/>
    <lineage>
        <taxon>Eukaryota</taxon>
        <taxon>Metazoa</taxon>
        <taxon>Ecdysozoa</taxon>
        <taxon>Nematoda</taxon>
        <taxon>Chromadorea</taxon>
        <taxon>Rhabditida</taxon>
        <taxon>Tylenchina</taxon>
        <taxon>Panagrolaimomorpha</taxon>
        <taxon>Panagrolaimoidea</taxon>
        <taxon>Panagrolaimidae</taxon>
        <taxon>Panagrellus</taxon>
    </lineage>
</organism>
<evidence type="ECO:0000313" key="8">
    <source>
        <dbReference type="WBParaSite" id="Pan_g15947.t1"/>
    </source>
</evidence>
<dbReference type="InterPro" id="IPR027417">
    <property type="entry name" value="P-loop_NTPase"/>
</dbReference>
<dbReference type="InterPro" id="IPR041679">
    <property type="entry name" value="DNA2/NAM7-like_C"/>
</dbReference>
<dbReference type="WBParaSite" id="Pan_g15947.t1">
    <property type="protein sequence ID" value="Pan_g15947.t1"/>
    <property type="gene ID" value="Pan_g15947"/>
</dbReference>
<dbReference type="PANTHER" id="PTHR43788:SF16">
    <property type="entry name" value="HELICASE WITH ZINC FINGER 2"/>
    <property type="match status" value="1"/>
</dbReference>
<evidence type="ECO:0000259" key="6">
    <source>
        <dbReference type="Pfam" id="PF13087"/>
    </source>
</evidence>
<evidence type="ECO:0000256" key="1">
    <source>
        <dbReference type="ARBA" id="ARBA00022741"/>
    </source>
</evidence>